<evidence type="ECO:0000256" key="2">
    <source>
        <dbReference type="ARBA" id="ARBA00022801"/>
    </source>
</evidence>
<name>A0A9X3B9H2_9BACT</name>
<protein>
    <submittedName>
        <fullName evidence="4">Arylsulfatase</fullName>
    </submittedName>
</protein>
<evidence type="ECO:0000256" key="1">
    <source>
        <dbReference type="ARBA" id="ARBA00008779"/>
    </source>
</evidence>
<evidence type="ECO:0000259" key="3">
    <source>
        <dbReference type="Pfam" id="PF00884"/>
    </source>
</evidence>
<reference evidence="4" key="1">
    <citation type="submission" date="2022-09" db="EMBL/GenBank/DDBJ databases">
        <authorList>
            <person name="Yuan C."/>
            <person name="Ke Z."/>
        </authorList>
    </citation>
    <scope>NUCLEOTIDE SEQUENCE</scope>
    <source>
        <strain evidence="4">LB-8</strain>
    </source>
</reference>
<dbReference type="Gene3D" id="3.40.720.10">
    <property type="entry name" value="Alkaline Phosphatase, subunit A"/>
    <property type="match status" value="1"/>
</dbReference>
<dbReference type="GO" id="GO:0004065">
    <property type="term" value="F:arylsulfatase activity"/>
    <property type="evidence" value="ECO:0007669"/>
    <property type="project" value="TreeGrafter"/>
</dbReference>
<evidence type="ECO:0000313" key="5">
    <source>
        <dbReference type="Proteomes" id="UP001155483"/>
    </source>
</evidence>
<dbReference type="PANTHER" id="PTHR42693">
    <property type="entry name" value="ARYLSULFATASE FAMILY MEMBER"/>
    <property type="match status" value="1"/>
</dbReference>
<dbReference type="CDD" id="cd16145">
    <property type="entry name" value="ARS_like"/>
    <property type="match status" value="1"/>
</dbReference>
<dbReference type="SUPFAM" id="SSF53649">
    <property type="entry name" value="Alkaline phosphatase-like"/>
    <property type="match status" value="1"/>
</dbReference>
<keyword evidence="5" id="KW-1185">Reference proteome</keyword>
<organism evidence="4 5">
    <name type="scientific">Paraflavisolibacter caeni</name>
    <dbReference type="NCBI Taxonomy" id="2982496"/>
    <lineage>
        <taxon>Bacteria</taxon>
        <taxon>Pseudomonadati</taxon>
        <taxon>Bacteroidota</taxon>
        <taxon>Chitinophagia</taxon>
        <taxon>Chitinophagales</taxon>
        <taxon>Chitinophagaceae</taxon>
        <taxon>Paraflavisolibacter</taxon>
    </lineage>
</organism>
<dbReference type="EMBL" id="JAOTIF010000026">
    <property type="protein sequence ID" value="MCU7551975.1"/>
    <property type="molecule type" value="Genomic_DNA"/>
</dbReference>
<sequence length="465" mass="52288">MKSFLVFIIGIALLCSIPVYAQKKTSTLPNIIFFLADDLGYGDVGCYGQQLIKTPHIDQLANEGMRFTNFYAGSTVCAPSRASLMTGQHTGHTYIRGNGELPLRAEDSIIPQLLKQKGYVNGMVGKWGLGLKNTTGAPEKKGWDFFVGHLHHEEGHFQQSDSIWKMVNGVSQKVRVPAGTYLNELFTSSAIDFIRQNKEHPFFLYVAYTLPHAELKVPQRYLQMYQQKTRSVFEPEMPQPPGLHYGPQPQPRAAYAAMVTSMDDYIGSILQQLKKSGLEQNTIVIFASDNGTHIEGGRKMPDATGLFHSSGNLKGIKRDLYEGGIRIPFIVKWPQHVAMNSTSVFTGAFWDVLPTFADITGLSLTQTDGHSFLPTLLNKPQTLKNNYLYWEFYEGGFKQAVRKGNWKAIRFYKNAQPVRTELYDLSEDPGEQNNIANSHPDQVKELEALMDEAHRPSESKLFQIQ</sequence>
<dbReference type="InterPro" id="IPR050738">
    <property type="entry name" value="Sulfatase"/>
</dbReference>
<evidence type="ECO:0000313" key="4">
    <source>
        <dbReference type="EMBL" id="MCU7551975.1"/>
    </source>
</evidence>
<dbReference type="PANTHER" id="PTHR42693:SF53">
    <property type="entry name" value="ENDO-4-O-SULFATASE"/>
    <property type="match status" value="1"/>
</dbReference>
<accession>A0A9X3B9H2</accession>
<dbReference type="Gene3D" id="3.30.1120.10">
    <property type="match status" value="1"/>
</dbReference>
<keyword evidence="2" id="KW-0378">Hydrolase</keyword>
<proteinExistence type="inferred from homology"/>
<dbReference type="RefSeq" id="WP_279299412.1">
    <property type="nucleotide sequence ID" value="NZ_JAOTIF010000026.1"/>
</dbReference>
<reference evidence="4" key="2">
    <citation type="submission" date="2023-04" db="EMBL/GenBank/DDBJ databases">
        <title>Paracnuella aquatica gen. nov., sp. nov., a member of the family Chitinophagaceae isolated from a hot spring.</title>
        <authorList>
            <person name="Wang C."/>
        </authorList>
    </citation>
    <scope>NUCLEOTIDE SEQUENCE</scope>
    <source>
        <strain evidence="4">LB-8</strain>
    </source>
</reference>
<dbReference type="Proteomes" id="UP001155483">
    <property type="component" value="Unassembled WGS sequence"/>
</dbReference>
<gene>
    <name evidence="4" type="ORF">OCK74_22840</name>
</gene>
<dbReference type="Pfam" id="PF00884">
    <property type="entry name" value="Sulfatase"/>
    <property type="match status" value="1"/>
</dbReference>
<comment type="similarity">
    <text evidence="1">Belongs to the sulfatase family.</text>
</comment>
<dbReference type="AlphaFoldDB" id="A0A9X3B9H2"/>
<dbReference type="InterPro" id="IPR000917">
    <property type="entry name" value="Sulfatase_N"/>
</dbReference>
<comment type="caution">
    <text evidence="4">The sequence shown here is derived from an EMBL/GenBank/DDBJ whole genome shotgun (WGS) entry which is preliminary data.</text>
</comment>
<dbReference type="InterPro" id="IPR017850">
    <property type="entry name" value="Alkaline_phosphatase_core_sf"/>
</dbReference>
<feature type="domain" description="Sulfatase N-terminal" evidence="3">
    <location>
        <begin position="29"/>
        <end position="361"/>
    </location>
</feature>